<dbReference type="InterPro" id="IPR027417">
    <property type="entry name" value="P-loop_NTPase"/>
</dbReference>
<evidence type="ECO:0000313" key="1">
    <source>
        <dbReference type="EMBL" id="OKH49216.1"/>
    </source>
</evidence>
<reference evidence="1 2" key="1">
    <citation type="submission" date="2016-11" db="EMBL/GenBank/DDBJ databases">
        <title>Draft Genome Sequences of Nine Cyanobacterial Strains from Diverse Habitats.</title>
        <authorList>
            <person name="Zhu T."/>
            <person name="Hou S."/>
            <person name="Lu X."/>
            <person name="Hess W.R."/>
        </authorList>
    </citation>
    <scope>NUCLEOTIDE SEQUENCE [LARGE SCALE GENOMIC DNA]</scope>
    <source>
        <strain evidence="1 2">NIES-30</strain>
    </source>
</reference>
<dbReference type="OrthoDB" id="200044at2"/>
<accession>A0A1U7J826</accession>
<gene>
    <name evidence="1" type="ORF">NIES30_08115</name>
</gene>
<evidence type="ECO:0000313" key="2">
    <source>
        <dbReference type="Proteomes" id="UP000185557"/>
    </source>
</evidence>
<dbReference type="SUPFAM" id="SSF52540">
    <property type="entry name" value="P-loop containing nucleoside triphosphate hydrolases"/>
    <property type="match status" value="1"/>
</dbReference>
<dbReference type="AlphaFoldDB" id="A0A1U7J826"/>
<dbReference type="EMBL" id="MRCG01000004">
    <property type="protein sequence ID" value="OKH49216.1"/>
    <property type="molecule type" value="Genomic_DNA"/>
</dbReference>
<protein>
    <recommendedName>
        <fullName evidence="3">Mobilization protein</fullName>
    </recommendedName>
</protein>
<dbReference type="Proteomes" id="UP000185557">
    <property type="component" value="Unassembled WGS sequence"/>
</dbReference>
<name>A0A1U7J826_9CYAN</name>
<comment type="caution">
    <text evidence="1">The sequence shown here is derived from an EMBL/GenBank/DDBJ whole genome shotgun (WGS) entry which is preliminary data.</text>
</comment>
<dbReference type="RefSeq" id="WP_073607998.1">
    <property type="nucleotide sequence ID" value="NZ_MRCG01000004.1"/>
</dbReference>
<keyword evidence="2" id="KW-1185">Reference proteome</keyword>
<sequence length="230" mass="26299">MKLHFVGGRKGGVGKSFFARLLVEYLRSKGQKFTIAECDRVNPDVGRIYKDLEEVILAYFSEDERKRSKADALFAAALKTVVVANLPAQVHQAMLAWFTDDALYELAEREGVSFCHWYVSNGGYDSVQLFYKTVADLGEWIPHVFVRNWGLCDDWSHVDQDLKFQTLVEDYSITVINLPKCSYLERNFIEAHQLPLSAAESHKELTVVSRQRIKHFLRQAFSEIGEAGML</sequence>
<evidence type="ECO:0008006" key="3">
    <source>
        <dbReference type="Google" id="ProtNLM"/>
    </source>
</evidence>
<proteinExistence type="predicted"/>
<organism evidence="1 2">
    <name type="scientific">Phormidium tenue NIES-30</name>
    <dbReference type="NCBI Taxonomy" id="549789"/>
    <lineage>
        <taxon>Bacteria</taxon>
        <taxon>Bacillati</taxon>
        <taxon>Cyanobacteriota</taxon>
        <taxon>Cyanophyceae</taxon>
        <taxon>Oscillatoriophycideae</taxon>
        <taxon>Oscillatoriales</taxon>
        <taxon>Oscillatoriaceae</taxon>
        <taxon>Phormidium</taxon>
    </lineage>
</organism>
<dbReference type="STRING" id="549789.NIES30_08115"/>